<evidence type="ECO:0000256" key="1">
    <source>
        <dbReference type="ARBA" id="ARBA00022741"/>
    </source>
</evidence>
<sequence length="174" mass="19592">MEVDPVEIATSDNQANVGIRIAGVLEVVFDEIGAVNQGAPWLGYAPVAKEILDGESDKYVGDDLRQEARHWFRTKRPEFTAWLAEVKQKQTRLLKWRPEIVVGALGRLRELMSGGDKHLLHSLSFFVLDEADRMIENGHLHELQSIIDMLPMTSGSAEVNPYTKLCYSFKLPDS</sequence>
<comment type="domain">
    <text evidence="4">The Q motif is unique to and characteristic of the DEAD box family of RNA helicases and controls ATP binding and hydrolysis.</text>
</comment>
<dbReference type="GO" id="GO:0003724">
    <property type="term" value="F:RNA helicase activity"/>
    <property type="evidence" value="ECO:0007669"/>
    <property type="project" value="UniProtKB-EC"/>
</dbReference>
<dbReference type="EC" id="3.6.4.13" evidence="4"/>
<evidence type="ECO:0000259" key="5">
    <source>
        <dbReference type="Pfam" id="PF00270"/>
    </source>
</evidence>
<evidence type="ECO:0000313" key="7">
    <source>
        <dbReference type="Proteomes" id="UP000583929"/>
    </source>
</evidence>
<protein>
    <recommendedName>
        <fullName evidence="4">ATP-dependent RNA helicase</fullName>
        <ecNumber evidence="4">3.6.4.13</ecNumber>
    </recommendedName>
</protein>
<dbReference type="InterPro" id="IPR000629">
    <property type="entry name" value="RNA-helicase_DEAD-box_CS"/>
</dbReference>
<organism evidence="6 7">
    <name type="scientific">Cannabis sativa</name>
    <name type="common">Hemp</name>
    <name type="synonym">Marijuana</name>
    <dbReference type="NCBI Taxonomy" id="3483"/>
    <lineage>
        <taxon>Eukaryota</taxon>
        <taxon>Viridiplantae</taxon>
        <taxon>Streptophyta</taxon>
        <taxon>Embryophyta</taxon>
        <taxon>Tracheophyta</taxon>
        <taxon>Spermatophyta</taxon>
        <taxon>Magnoliopsida</taxon>
        <taxon>eudicotyledons</taxon>
        <taxon>Gunneridae</taxon>
        <taxon>Pentapetalae</taxon>
        <taxon>rosids</taxon>
        <taxon>fabids</taxon>
        <taxon>Rosales</taxon>
        <taxon>Cannabaceae</taxon>
        <taxon>Cannabis</taxon>
    </lineage>
</organism>
<dbReference type="Gene3D" id="3.40.50.300">
    <property type="entry name" value="P-loop containing nucleotide triphosphate hydrolases"/>
    <property type="match status" value="1"/>
</dbReference>
<keyword evidence="3 4" id="KW-0067">ATP-binding</keyword>
<evidence type="ECO:0000256" key="3">
    <source>
        <dbReference type="ARBA" id="ARBA00022840"/>
    </source>
</evidence>
<keyword evidence="2 4" id="KW-0378">Hydrolase</keyword>
<dbReference type="EMBL" id="JAATIQ010000283">
    <property type="protein sequence ID" value="KAF4364325.1"/>
    <property type="molecule type" value="Genomic_DNA"/>
</dbReference>
<evidence type="ECO:0000256" key="2">
    <source>
        <dbReference type="ARBA" id="ARBA00022801"/>
    </source>
</evidence>
<dbReference type="Proteomes" id="UP000583929">
    <property type="component" value="Unassembled WGS sequence"/>
</dbReference>
<dbReference type="GO" id="GO:0003723">
    <property type="term" value="F:RNA binding"/>
    <property type="evidence" value="ECO:0007669"/>
    <property type="project" value="UniProtKB-UniRule"/>
</dbReference>
<reference evidence="6 7" key="1">
    <citation type="journal article" date="2020" name="bioRxiv">
        <title>Sequence and annotation of 42 cannabis genomes reveals extensive copy number variation in cannabinoid synthesis and pathogen resistance genes.</title>
        <authorList>
            <person name="Mckernan K.J."/>
            <person name="Helbert Y."/>
            <person name="Kane L.T."/>
            <person name="Ebling H."/>
            <person name="Zhang L."/>
            <person name="Liu B."/>
            <person name="Eaton Z."/>
            <person name="Mclaughlin S."/>
            <person name="Kingan S."/>
            <person name="Baybayan P."/>
            <person name="Concepcion G."/>
            <person name="Jordan M."/>
            <person name="Riva A."/>
            <person name="Barbazuk W."/>
            <person name="Harkins T."/>
        </authorList>
    </citation>
    <scope>NUCLEOTIDE SEQUENCE [LARGE SCALE GENOMIC DNA]</scope>
    <source>
        <strain evidence="7">cv. Jamaican Lion 4</strain>
        <tissue evidence="6">Leaf</tissue>
    </source>
</reference>
<feature type="domain" description="DEAD/DEAH-box helicase" evidence="5">
    <location>
        <begin position="85"/>
        <end position="151"/>
    </location>
</feature>
<dbReference type="AlphaFoldDB" id="A0A7J6F144"/>
<comment type="similarity">
    <text evidence="4">Belongs to the DEAD box helicase family.</text>
</comment>
<keyword evidence="1 4" id="KW-0547">Nucleotide-binding</keyword>
<proteinExistence type="inferred from homology"/>
<dbReference type="SUPFAM" id="SSF52540">
    <property type="entry name" value="P-loop containing nucleoside triphosphate hydrolases"/>
    <property type="match status" value="1"/>
</dbReference>
<gene>
    <name evidence="6" type="ORF">G4B88_003653</name>
</gene>
<keyword evidence="7" id="KW-1185">Reference proteome</keyword>
<dbReference type="Pfam" id="PF00270">
    <property type="entry name" value="DEAD"/>
    <property type="match status" value="1"/>
</dbReference>
<dbReference type="InterPro" id="IPR011545">
    <property type="entry name" value="DEAD/DEAH_box_helicase_dom"/>
</dbReference>
<dbReference type="PROSITE" id="PS00039">
    <property type="entry name" value="DEAD_ATP_HELICASE"/>
    <property type="match status" value="1"/>
</dbReference>
<evidence type="ECO:0000313" key="6">
    <source>
        <dbReference type="EMBL" id="KAF4364325.1"/>
    </source>
</evidence>
<dbReference type="PANTHER" id="PTHR24031">
    <property type="entry name" value="RNA HELICASE"/>
    <property type="match status" value="1"/>
</dbReference>
<keyword evidence="4" id="KW-0694">RNA-binding</keyword>
<comment type="catalytic activity">
    <reaction evidence="4">
        <text>ATP + H2O = ADP + phosphate + H(+)</text>
        <dbReference type="Rhea" id="RHEA:13065"/>
        <dbReference type="ChEBI" id="CHEBI:15377"/>
        <dbReference type="ChEBI" id="CHEBI:15378"/>
        <dbReference type="ChEBI" id="CHEBI:30616"/>
        <dbReference type="ChEBI" id="CHEBI:43474"/>
        <dbReference type="ChEBI" id="CHEBI:456216"/>
        <dbReference type="EC" id="3.6.4.13"/>
    </reaction>
</comment>
<dbReference type="GO" id="GO:0016787">
    <property type="term" value="F:hydrolase activity"/>
    <property type="evidence" value="ECO:0007669"/>
    <property type="project" value="UniProtKB-KW"/>
</dbReference>
<dbReference type="GO" id="GO:0005524">
    <property type="term" value="F:ATP binding"/>
    <property type="evidence" value="ECO:0007669"/>
    <property type="project" value="UniProtKB-UniRule"/>
</dbReference>
<comment type="function">
    <text evidence="4">RNA helicase.</text>
</comment>
<name>A0A7J6F144_CANSA</name>
<dbReference type="InterPro" id="IPR027417">
    <property type="entry name" value="P-loop_NTPase"/>
</dbReference>
<accession>A0A7J6F144</accession>
<evidence type="ECO:0000256" key="4">
    <source>
        <dbReference type="RuleBase" id="RU365068"/>
    </source>
</evidence>
<comment type="caution">
    <text evidence="6">The sequence shown here is derived from an EMBL/GenBank/DDBJ whole genome shotgun (WGS) entry which is preliminary data.</text>
</comment>
<keyword evidence="4" id="KW-0347">Helicase</keyword>